<dbReference type="GO" id="GO:0035627">
    <property type="term" value="P:ceramide transport"/>
    <property type="evidence" value="ECO:0000318"/>
    <property type="project" value="GO_Central"/>
</dbReference>
<evidence type="ECO:0000313" key="16">
    <source>
        <dbReference type="Proteomes" id="UP000186698"/>
    </source>
</evidence>
<comment type="similarity">
    <text evidence="5">Belongs to the GLTP family.</text>
</comment>
<evidence type="ECO:0000256" key="2">
    <source>
        <dbReference type="ARBA" id="ARBA00004413"/>
    </source>
</evidence>
<comment type="subcellular location">
    <subcellularLocation>
        <location evidence="2">Cell membrane</location>
        <topology evidence="2">Peripheral membrane protein</topology>
        <orientation evidence="2">Cytoplasmic side</orientation>
    </subcellularLocation>
    <subcellularLocation>
        <location evidence="3">Endosome membrane</location>
        <topology evidence="3">Peripheral membrane protein</topology>
    </subcellularLocation>
    <subcellularLocation>
        <location evidence="1">Golgi apparatus</location>
        <location evidence="1">trans-Golgi network membrane</location>
        <topology evidence="1">Peripheral membrane protein</topology>
    </subcellularLocation>
    <subcellularLocation>
        <location evidence="4">Nucleus outer membrane</location>
        <topology evidence="4">Peripheral membrane protein</topology>
    </subcellularLocation>
</comment>
<evidence type="ECO:0000256" key="14">
    <source>
        <dbReference type="SAM" id="Phobius"/>
    </source>
</evidence>
<reference evidence="17" key="2">
    <citation type="submission" date="2025-08" db="UniProtKB">
        <authorList>
            <consortium name="RefSeq"/>
        </authorList>
    </citation>
    <scope>IDENTIFICATION</scope>
    <source>
        <strain evidence="17">J_2021</strain>
        <tissue evidence="17">Erythrocytes</tissue>
    </source>
</reference>
<evidence type="ECO:0000256" key="6">
    <source>
        <dbReference type="ARBA" id="ARBA00023034"/>
    </source>
</evidence>
<feature type="transmembrane region" description="Helical" evidence="14">
    <location>
        <begin position="21"/>
        <end position="40"/>
    </location>
</feature>
<comment type="catalytic activity">
    <reaction evidence="9">
        <text>N-(9Z-octadecenoyl)-sphing-4-enine-1-phosphate(in) = N-(9Z-octadecenoyl)-sphing-4-enine-1-phosphate(out)</text>
        <dbReference type="Rhea" id="RHEA:45688"/>
        <dbReference type="ChEBI" id="CHEBI:85378"/>
    </reaction>
    <physiologicalReaction direction="left-to-right" evidence="9">
        <dbReference type="Rhea" id="RHEA:45689"/>
    </physiologicalReaction>
</comment>
<dbReference type="InterPro" id="IPR014830">
    <property type="entry name" value="Glycolipid_transfer_prot_dom"/>
</dbReference>
<accession>A0A8J0U251</accession>
<dbReference type="InterPro" id="IPR036497">
    <property type="entry name" value="GLTP_sf"/>
</dbReference>
<dbReference type="Pfam" id="PF08718">
    <property type="entry name" value="GLTP"/>
    <property type="match status" value="1"/>
</dbReference>
<gene>
    <name evidence="17 18" type="primary">gltpd2.S</name>
</gene>
<keyword evidence="7" id="KW-0813">Transport</keyword>
<evidence type="ECO:0000256" key="4">
    <source>
        <dbReference type="ARBA" id="ARBA00004509"/>
    </source>
</evidence>
<evidence type="ECO:0000256" key="3">
    <source>
        <dbReference type="ARBA" id="ARBA00004481"/>
    </source>
</evidence>
<evidence type="ECO:0000256" key="12">
    <source>
        <dbReference type="ARBA" id="ARBA00042989"/>
    </source>
</evidence>
<dbReference type="GO" id="GO:0120009">
    <property type="term" value="P:intermembrane lipid transfer"/>
    <property type="evidence" value="ECO:0000318"/>
    <property type="project" value="GO_Central"/>
</dbReference>
<dbReference type="SUPFAM" id="SSF110004">
    <property type="entry name" value="Glycolipid transfer protein, GLTP"/>
    <property type="match status" value="1"/>
</dbReference>
<reference evidence="16" key="1">
    <citation type="submission" date="2024-06" db="UniProtKB">
        <authorList>
            <consortium name="RefSeq"/>
        </authorList>
    </citation>
    <scope>NUCLEOTIDE SEQUENCE [LARGE SCALE GENOMIC DNA]</scope>
    <source>
        <strain evidence="16">J_2021</strain>
    </source>
</reference>
<dbReference type="Proteomes" id="UP000186698">
    <property type="component" value="Chromosome 3S"/>
</dbReference>
<evidence type="ECO:0000313" key="18">
    <source>
        <dbReference type="Xenbase" id="XB-GENE-17343951"/>
    </source>
</evidence>
<evidence type="ECO:0000256" key="9">
    <source>
        <dbReference type="ARBA" id="ARBA00036393"/>
    </source>
</evidence>
<evidence type="ECO:0000256" key="13">
    <source>
        <dbReference type="ARBA" id="ARBA00057343"/>
    </source>
</evidence>
<dbReference type="GO" id="GO:0005829">
    <property type="term" value="C:cytosol"/>
    <property type="evidence" value="ECO:0000318"/>
    <property type="project" value="GO_Central"/>
</dbReference>
<dbReference type="FunFam" id="1.10.3520.10:FF:000002">
    <property type="entry name" value="Ceramide-1-phosphate transfer protein"/>
    <property type="match status" value="1"/>
</dbReference>
<comment type="catalytic activity">
    <reaction evidence="10">
        <text>N-(hexadecanoyl)-sphing-4-enine-1-phosphate(in) = N-(hexadecanoyl)-sphing-4-enine-1-phosphate(out)</text>
        <dbReference type="Rhea" id="RHEA:45680"/>
        <dbReference type="ChEBI" id="CHEBI:72963"/>
    </reaction>
    <physiologicalReaction direction="left-to-right" evidence="10">
        <dbReference type="Rhea" id="RHEA:45681"/>
    </physiologicalReaction>
</comment>
<keyword evidence="14" id="KW-1133">Transmembrane helix</keyword>
<evidence type="ECO:0000256" key="11">
    <source>
        <dbReference type="ARBA" id="ARBA00039463"/>
    </source>
</evidence>
<dbReference type="GO" id="GO:0005794">
    <property type="term" value="C:Golgi apparatus"/>
    <property type="evidence" value="ECO:0007669"/>
    <property type="project" value="UniProtKB-SubCell"/>
</dbReference>
<name>A0A8J0U251_XENLA</name>
<evidence type="ECO:0000313" key="17">
    <source>
        <dbReference type="RefSeq" id="XP_018095080.1"/>
    </source>
</evidence>
<dbReference type="Gene3D" id="1.10.3520.10">
    <property type="entry name" value="Glycolipid transfer protein"/>
    <property type="match status" value="1"/>
</dbReference>
<keyword evidence="6" id="KW-0333">Golgi apparatus</keyword>
<dbReference type="RefSeq" id="XP_018095080.1">
    <property type="nucleotide sequence ID" value="XM_018239591.2"/>
</dbReference>
<evidence type="ECO:0000256" key="5">
    <source>
        <dbReference type="ARBA" id="ARBA00007148"/>
    </source>
</evidence>
<feature type="domain" description="Glycolipid transfer protein" evidence="15">
    <location>
        <begin position="117"/>
        <end position="267"/>
    </location>
</feature>
<protein>
    <recommendedName>
        <fullName evidence="11">Ceramide-1-phosphate transfer protein</fullName>
    </recommendedName>
    <alternativeName>
        <fullName evidence="12">Glycolipid transfer protein domain-containing protein 1</fullName>
    </alternativeName>
</protein>
<dbReference type="GO" id="GO:0005640">
    <property type="term" value="C:nuclear outer membrane"/>
    <property type="evidence" value="ECO:0007669"/>
    <property type="project" value="UniProtKB-SubCell"/>
</dbReference>
<dbReference type="OrthoDB" id="116883at2759"/>
<sequence length="305" mass="35281">MCHFKVFMVCQGSTEMGYPRVLRLFFPLALLFLFLYLSVIKLPDVYLHECLQDGKPCSQIQNDAIEEVRVKPSTSFKLDPSDRQLLENVLKNCKQHDFQIGKMVEAFHLCVTEKKDILLEEYLIAWRQLIKFMDALGTVFTFISSETMTKVNILQGYLNGEHGKHYRTVTSMVKYELENEVVNFKELPPNRVPSGCRTLLRMHRALKFLEYFLYNLGMSAGQDKTSQMCADAYHKTLSHHHSWFIRQVAEVAFLALPPLEDMYKVVCVSNHKEAKTVLLTTVDAIVKVYNITQKVYTKHGMLDLP</sequence>
<keyword evidence="8" id="KW-0446">Lipid-binding</keyword>
<dbReference type="CTD" id="108703463"/>
<dbReference type="GO" id="GO:1902388">
    <property type="term" value="F:ceramide 1-phosphate transfer activity"/>
    <property type="evidence" value="ECO:0000318"/>
    <property type="project" value="GO_Central"/>
</dbReference>
<keyword evidence="14" id="KW-0812">Transmembrane</keyword>
<dbReference type="AGR" id="Xenbase:XB-GENE-17343951"/>
<keyword evidence="14" id="KW-0472">Membrane</keyword>
<keyword evidence="7" id="KW-0445">Lipid transport</keyword>
<evidence type="ECO:0000256" key="1">
    <source>
        <dbReference type="ARBA" id="ARBA00004150"/>
    </source>
</evidence>
<evidence type="ECO:0000259" key="15">
    <source>
        <dbReference type="Pfam" id="PF08718"/>
    </source>
</evidence>
<evidence type="ECO:0000256" key="7">
    <source>
        <dbReference type="ARBA" id="ARBA00023055"/>
    </source>
</evidence>
<dbReference type="Xenbase" id="XB-GENE-17343951">
    <property type="gene designation" value="gltpd2.S"/>
</dbReference>
<evidence type="ECO:0000256" key="10">
    <source>
        <dbReference type="ARBA" id="ARBA00036900"/>
    </source>
</evidence>
<dbReference type="GO" id="GO:1902387">
    <property type="term" value="F:ceramide 1-phosphate binding"/>
    <property type="evidence" value="ECO:0000318"/>
    <property type="project" value="GO_Central"/>
</dbReference>
<organism evidence="16 17">
    <name type="scientific">Xenopus laevis</name>
    <name type="common">African clawed frog</name>
    <dbReference type="NCBI Taxonomy" id="8355"/>
    <lineage>
        <taxon>Eukaryota</taxon>
        <taxon>Metazoa</taxon>
        <taxon>Chordata</taxon>
        <taxon>Craniata</taxon>
        <taxon>Vertebrata</taxon>
        <taxon>Euteleostomi</taxon>
        <taxon>Amphibia</taxon>
        <taxon>Batrachia</taxon>
        <taxon>Anura</taxon>
        <taxon>Pipoidea</taxon>
        <taxon>Pipidae</taxon>
        <taxon>Xenopodinae</taxon>
        <taxon>Xenopus</taxon>
        <taxon>Xenopus</taxon>
    </lineage>
</organism>
<dbReference type="GeneID" id="108703463"/>
<evidence type="ECO:0000256" key="8">
    <source>
        <dbReference type="ARBA" id="ARBA00023121"/>
    </source>
</evidence>
<dbReference type="GO" id="GO:0010008">
    <property type="term" value="C:endosome membrane"/>
    <property type="evidence" value="ECO:0007669"/>
    <property type="project" value="UniProtKB-SubCell"/>
</dbReference>
<keyword evidence="16" id="KW-1185">Reference proteome</keyword>
<dbReference type="GO" id="GO:0032691">
    <property type="term" value="P:negative regulation of interleukin-1 beta production"/>
    <property type="evidence" value="ECO:0007669"/>
    <property type="project" value="UniProtKB-ARBA"/>
</dbReference>
<dbReference type="AlphaFoldDB" id="A0A8J0U251"/>
<dbReference type="PANTHER" id="PTHR10219">
    <property type="entry name" value="GLYCOLIPID TRANSFER PROTEIN-RELATED"/>
    <property type="match status" value="1"/>
</dbReference>
<dbReference type="KEGG" id="xla:108703463"/>
<comment type="function">
    <text evidence="13">Mediates the intracellular transfer of ceramide-1-phosphate (C1P) between organelle membranes and the cell membrane. Required for normal structure of the Golgi stacks. Can bind phosphoceramides with a variety of aliphatic chains, but has a preference for lipids with saturated C16:0 or monounsaturated C18:1 aliphatic chains, and is inefficient with phosphoceramides containing lignoceryl (C24:0). Plays a role in the regulation of the cellular levels of ceramide-1-phosphate, and thereby contributes to the regulation of phospholipase PLA2G4A activity and the release of arachidonic acid. Has no activity with galactosylceramide, lactosylceramide, sphingomyelin, phosphatidylcholine, phosphatidic acid and ceramide. C1P transfer is stimulated by phosphatidylserine in C1P source vesicles. Regulates autophagy and pyroptosis, but not apoptosis.</text>
</comment>
<dbReference type="PANTHER" id="PTHR10219:SF19">
    <property type="entry name" value="GLYCOLIPID TRANSFER PROTEIN DOMAIN-CONTAINING PROTEIN 2"/>
    <property type="match status" value="1"/>
</dbReference>
<proteinExistence type="inferred from homology"/>
<dbReference type="GO" id="GO:0005886">
    <property type="term" value="C:plasma membrane"/>
    <property type="evidence" value="ECO:0007669"/>
    <property type="project" value="UniProtKB-SubCell"/>
</dbReference>